<name>A0AAV7GJH8_DENCH</name>
<dbReference type="Proteomes" id="UP000775213">
    <property type="component" value="Unassembled WGS sequence"/>
</dbReference>
<feature type="transmembrane region" description="Helical" evidence="1">
    <location>
        <begin position="12"/>
        <end position="34"/>
    </location>
</feature>
<dbReference type="EMBL" id="JAGFBR010000013">
    <property type="protein sequence ID" value="KAH0456676.1"/>
    <property type="molecule type" value="Genomic_DNA"/>
</dbReference>
<evidence type="ECO:0000256" key="1">
    <source>
        <dbReference type="SAM" id="Phobius"/>
    </source>
</evidence>
<protein>
    <submittedName>
        <fullName evidence="2">Uncharacterized protein</fullName>
    </submittedName>
</protein>
<keyword evidence="1" id="KW-0472">Membrane</keyword>
<keyword evidence="1" id="KW-0812">Transmembrane</keyword>
<evidence type="ECO:0000313" key="3">
    <source>
        <dbReference type="Proteomes" id="UP000775213"/>
    </source>
</evidence>
<organism evidence="2 3">
    <name type="scientific">Dendrobium chrysotoxum</name>
    <name type="common">Orchid</name>
    <dbReference type="NCBI Taxonomy" id="161865"/>
    <lineage>
        <taxon>Eukaryota</taxon>
        <taxon>Viridiplantae</taxon>
        <taxon>Streptophyta</taxon>
        <taxon>Embryophyta</taxon>
        <taxon>Tracheophyta</taxon>
        <taxon>Spermatophyta</taxon>
        <taxon>Magnoliopsida</taxon>
        <taxon>Liliopsida</taxon>
        <taxon>Asparagales</taxon>
        <taxon>Orchidaceae</taxon>
        <taxon>Epidendroideae</taxon>
        <taxon>Malaxideae</taxon>
        <taxon>Dendrobiinae</taxon>
        <taxon>Dendrobium</taxon>
    </lineage>
</organism>
<comment type="caution">
    <text evidence="2">The sequence shown here is derived from an EMBL/GenBank/DDBJ whole genome shotgun (WGS) entry which is preliminary data.</text>
</comment>
<dbReference type="AlphaFoldDB" id="A0AAV7GJH8"/>
<sequence length="377" mass="44122">MLVWLFMLRWFWIWLLSFWDLSGASLLFCFGFALRSLSITYFWVVEFFSWQLILYTGGSCLDWLLLSNGHLWNSYLFTSTNAGLAVRWLYKFYIITNSFSGVLYLVYTSTYSTFGHCSCWNCDREAAGFILTDSVLSFRLGYDHCGLLYFRGSGGCSVEWFRLTTLHIWASYLMTFTNAALLSISELEVPFKDLYLTALIMSELSDLWLIGVCRHYIWISEEEIVVLAAPFEFFLVENFPSNHPSLESIRKFFFNLKLISDCSMTLLDAKNVLTKLSNDLDYYRFFHIIIILSIIIFLHPHIFSPHILYGLGSLFSWPLCIKMQLMWLLALWLRPDSLGYVQSVMMEDLPSFCDHYKAFDHDKKECGLYAKNGFYCY</sequence>
<feature type="transmembrane region" description="Helical" evidence="1">
    <location>
        <begin position="315"/>
        <end position="333"/>
    </location>
</feature>
<keyword evidence="3" id="KW-1185">Reference proteome</keyword>
<feature type="transmembrane region" description="Helical" evidence="1">
    <location>
        <begin position="285"/>
        <end position="303"/>
    </location>
</feature>
<accession>A0AAV7GJH8</accession>
<proteinExistence type="predicted"/>
<feature type="transmembrane region" description="Helical" evidence="1">
    <location>
        <begin position="41"/>
        <end position="66"/>
    </location>
</feature>
<gene>
    <name evidence="2" type="ORF">IEQ34_014583</name>
</gene>
<evidence type="ECO:0000313" key="2">
    <source>
        <dbReference type="EMBL" id="KAH0456676.1"/>
    </source>
</evidence>
<reference evidence="2 3" key="1">
    <citation type="journal article" date="2021" name="Hortic Res">
        <title>Chromosome-scale assembly of the Dendrobium chrysotoxum genome enhances the understanding of orchid evolution.</title>
        <authorList>
            <person name="Zhang Y."/>
            <person name="Zhang G.Q."/>
            <person name="Zhang D."/>
            <person name="Liu X.D."/>
            <person name="Xu X.Y."/>
            <person name="Sun W.H."/>
            <person name="Yu X."/>
            <person name="Zhu X."/>
            <person name="Wang Z.W."/>
            <person name="Zhao X."/>
            <person name="Zhong W.Y."/>
            <person name="Chen H."/>
            <person name="Yin W.L."/>
            <person name="Huang T."/>
            <person name="Niu S.C."/>
            <person name="Liu Z.J."/>
        </authorList>
    </citation>
    <scope>NUCLEOTIDE SEQUENCE [LARGE SCALE GENOMIC DNA]</scope>
    <source>
        <strain evidence="2">Lindl</strain>
    </source>
</reference>
<keyword evidence="1" id="KW-1133">Transmembrane helix</keyword>